<organism evidence="2 3">
    <name type="scientific">Granulicella arctica</name>
    <dbReference type="NCBI Taxonomy" id="940613"/>
    <lineage>
        <taxon>Bacteria</taxon>
        <taxon>Pseudomonadati</taxon>
        <taxon>Acidobacteriota</taxon>
        <taxon>Terriglobia</taxon>
        <taxon>Terriglobales</taxon>
        <taxon>Acidobacteriaceae</taxon>
        <taxon>Granulicella</taxon>
    </lineage>
</organism>
<comment type="caution">
    <text evidence="2">The sequence shown here is derived from an EMBL/GenBank/DDBJ whole genome shotgun (WGS) entry which is preliminary data.</text>
</comment>
<proteinExistence type="predicted"/>
<feature type="domain" description="TonB-dependent transporter Oar-like beta-barrel" evidence="1">
    <location>
        <begin position="5"/>
        <end position="320"/>
    </location>
</feature>
<keyword evidence="3" id="KW-1185">Reference proteome</keyword>
<dbReference type="Proteomes" id="UP000589520">
    <property type="component" value="Unassembled WGS sequence"/>
</dbReference>
<dbReference type="Pfam" id="PF25183">
    <property type="entry name" value="OMP_b-brl_4"/>
    <property type="match status" value="1"/>
</dbReference>
<dbReference type="RefSeq" id="WP_179491499.1">
    <property type="nucleotide sequence ID" value="NZ_JACCCW010000002.1"/>
</dbReference>
<evidence type="ECO:0000313" key="2">
    <source>
        <dbReference type="EMBL" id="NYF80239.1"/>
    </source>
</evidence>
<dbReference type="AlphaFoldDB" id="A0A7Y9PHY8"/>
<protein>
    <recommendedName>
        <fullName evidence="1">TonB-dependent transporter Oar-like beta-barrel domain-containing protein</fullName>
    </recommendedName>
</protein>
<dbReference type="EMBL" id="JACCCW010000002">
    <property type="protein sequence ID" value="NYF80239.1"/>
    <property type="molecule type" value="Genomic_DNA"/>
</dbReference>
<sequence>MIFIGWGEQYATPTVQQYNVGVQHQVGHSWGLEADYVGSRGEHMPMFMEINPTTAILTPTPEVGPRLMSAFSLVRPTFPVAKSWYDSLQMSAKLNTWHSLNLLASYTLGHSEDHTSGLNIGTDSTPPYAVTIGDDASIQKALKSMKGYSLFDARNRFVMSVGYQLPTFATQRRLVNMVLGNWQLNGIFQVQSGFPFTVNEPDNVSLTSESQRPNLTCDPNAGAPHIIGEWFNTSCVQRLTIAANAGEVGDEGRNVVRGPGLDNTDFSLFKNFKTVESEQLQFRIETFNLFNHPYFGLPDNTLGSPTFGAITNAADGRIVQLAAKYMF</sequence>
<evidence type="ECO:0000259" key="1">
    <source>
        <dbReference type="Pfam" id="PF25183"/>
    </source>
</evidence>
<name>A0A7Y9PHY8_9BACT</name>
<evidence type="ECO:0000313" key="3">
    <source>
        <dbReference type="Proteomes" id="UP000589520"/>
    </source>
</evidence>
<gene>
    <name evidence="2" type="ORF">HDF17_002559</name>
</gene>
<dbReference type="InterPro" id="IPR057601">
    <property type="entry name" value="Oar-like_b-barrel"/>
</dbReference>
<accession>A0A7Y9PHY8</accession>
<dbReference type="SUPFAM" id="SSF56935">
    <property type="entry name" value="Porins"/>
    <property type="match status" value="1"/>
</dbReference>
<reference evidence="2 3" key="1">
    <citation type="submission" date="2020-07" db="EMBL/GenBank/DDBJ databases">
        <title>Genomic Encyclopedia of Type Strains, Phase IV (KMG-V): Genome sequencing to study the core and pangenomes of soil and plant-associated prokaryotes.</title>
        <authorList>
            <person name="Whitman W."/>
        </authorList>
    </citation>
    <scope>NUCLEOTIDE SEQUENCE [LARGE SCALE GENOMIC DNA]</scope>
    <source>
        <strain evidence="2 3">X4EP2</strain>
    </source>
</reference>